<protein>
    <submittedName>
        <fullName evidence="2">Uncharacterized protein</fullName>
    </submittedName>
</protein>
<evidence type="ECO:0000313" key="3">
    <source>
        <dbReference type="Proteomes" id="UP000219068"/>
    </source>
</evidence>
<reference evidence="2 3" key="1">
    <citation type="submission" date="2017-08" db="EMBL/GenBank/DDBJ databases">
        <authorList>
            <person name="de Groot N.N."/>
        </authorList>
    </citation>
    <scope>NUCLEOTIDE SEQUENCE [LARGE SCALE GENOMIC DNA]</scope>
    <source>
        <strain evidence="2 3">USBA 78</strain>
    </source>
</reference>
<gene>
    <name evidence="2" type="ORF">SAMN05428964_105244</name>
</gene>
<keyword evidence="1" id="KW-0812">Transmembrane</keyword>
<dbReference type="EMBL" id="OBMM01000005">
    <property type="protein sequence ID" value="SOC26977.1"/>
    <property type="molecule type" value="Genomic_DNA"/>
</dbReference>
<evidence type="ECO:0000313" key="2">
    <source>
        <dbReference type="EMBL" id="SOC26977.1"/>
    </source>
</evidence>
<accession>A0A285TWY0</accession>
<keyword evidence="1" id="KW-1133">Transmembrane helix</keyword>
<keyword evidence="1" id="KW-0472">Membrane</keyword>
<dbReference type="RefSeq" id="WP_097052800.1">
    <property type="nucleotide sequence ID" value="NZ_OBMM01000005.1"/>
</dbReference>
<feature type="transmembrane region" description="Helical" evidence="1">
    <location>
        <begin position="52"/>
        <end position="75"/>
    </location>
</feature>
<evidence type="ECO:0000256" key="1">
    <source>
        <dbReference type="SAM" id="Phobius"/>
    </source>
</evidence>
<proteinExistence type="predicted"/>
<dbReference type="AlphaFoldDB" id="A0A285TWY0"/>
<sequence>MSEYGTWGVEDNPIVAQIKRCMDAFDRIESKVAHRSDDEAQTTVWHNITGRWYPFIISGLLCAIAIEAVAVAVMVR</sequence>
<name>A0A285TWY0_9PROT</name>
<organism evidence="2 3">
    <name type="scientific">Thalassospira xiamenensis</name>
    <dbReference type="NCBI Taxonomy" id="220697"/>
    <lineage>
        <taxon>Bacteria</taxon>
        <taxon>Pseudomonadati</taxon>
        <taxon>Pseudomonadota</taxon>
        <taxon>Alphaproteobacteria</taxon>
        <taxon>Rhodospirillales</taxon>
        <taxon>Thalassospiraceae</taxon>
        <taxon>Thalassospira</taxon>
    </lineage>
</organism>
<dbReference type="Proteomes" id="UP000219068">
    <property type="component" value="Unassembled WGS sequence"/>
</dbReference>